<reference evidence="3" key="2">
    <citation type="submission" date="2013-11" db="EMBL/GenBank/DDBJ databases">
        <title>The Genome Sequence of Phytophthora parasitica IAC_01/95.</title>
        <authorList>
            <consortium name="The Broad Institute Genomics Platform"/>
            <person name="Russ C."/>
            <person name="Tyler B."/>
            <person name="Panabieres F."/>
            <person name="Shan W."/>
            <person name="Tripathy S."/>
            <person name="Grunwald N."/>
            <person name="Machado M."/>
            <person name="Johnson C.S."/>
            <person name="Arredondo F."/>
            <person name="Hong C."/>
            <person name="Coffey M."/>
            <person name="Young S.K."/>
            <person name="Zeng Q."/>
            <person name="Gargeya S."/>
            <person name="Fitzgerald M."/>
            <person name="Abouelleil A."/>
            <person name="Alvarado L."/>
            <person name="Chapman S.B."/>
            <person name="Gainer-Dewar J."/>
            <person name="Goldberg J."/>
            <person name="Griggs A."/>
            <person name="Gujja S."/>
            <person name="Hansen M."/>
            <person name="Howarth C."/>
            <person name="Imamovic A."/>
            <person name="Ireland A."/>
            <person name="Larimer J."/>
            <person name="McCowan C."/>
            <person name="Murphy C."/>
            <person name="Pearson M."/>
            <person name="Poon T.W."/>
            <person name="Priest M."/>
            <person name="Roberts A."/>
            <person name="Saif S."/>
            <person name="Shea T."/>
            <person name="Sykes S."/>
            <person name="Wortman J."/>
            <person name="Nusbaum C."/>
            <person name="Birren B."/>
        </authorList>
    </citation>
    <scope>NUCLEOTIDE SEQUENCE [LARGE SCALE GENOMIC DNA]</scope>
    <source>
        <strain evidence="3">IAC_01/95</strain>
    </source>
</reference>
<reference evidence="2" key="1">
    <citation type="submission" date="2013-11" db="EMBL/GenBank/DDBJ databases">
        <title>The Genome Sequence of Phytophthora parasitica CJ05E6.</title>
        <authorList>
            <consortium name="The Broad Institute Genomics Platform"/>
            <person name="Russ C."/>
            <person name="Tyler B."/>
            <person name="Panabieres F."/>
            <person name="Shan W."/>
            <person name="Tripathy S."/>
            <person name="Grunwald N."/>
            <person name="Machado M."/>
            <person name="Johnson C.S."/>
            <person name="Arredondo F."/>
            <person name="Hong C."/>
            <person name="Coffey M."/>
            <person name="Young S.K."/>
            <person name="Zeng Q."/>
            <person name="Gargeya S."/>
            <person name="Fitzgerald M."/>
            <person name="Abouelleil A."/>
            <person name="Alvarado L."/>
            <person name="Chapman S.B."/>
            <person name="Gainer-Dewar J."/>
            <person name="Goldberg J."/>
            <person name="Griggs A."/>
            <person name="Gujja S."/>
            <person name="Hansen M."/>
            <person name="Howarth C."/>
            <person name="Imamovic A."/>
            <person name="Ireland A."/>
            <person name="Larimer J."/>
            <person name="McCowan C."/>
            <person name="Murphy C."/>
            <person name="Pearson M."/>
            <person name="Poon T.W."/>
            <person name="Priest M."/>
            <person name="Roberts A."/>
            <person name="Saif S."/>
            <person name="Shea T."/>
            <person name="Sykes S."/>
            <person name="Wortman J."/>
            <person name="Nusbaum C."/>
            <person name="Birren B."/>
        </authorList>
    </citation>
    <scope>NUCLEOTIDE SEQUENCE [LARGE SCALE GENOMIC DNA]</scope>
    <source>
        <strain evidence="2">CJ05E6</strain>
    </source>
</reference>
<dbReference type="Proteomes" id="UP000053864">
    <property type="component" value="Unassembled WGS sequence"/>
</dbReference>
<accession>W2HVN3</accession>
<feature type="transmembrane region" description="Helical" evidence="1">
    <location>
        <begin position="39"/>
        <end position="57"/>
    </location>
</feature>
<name>W2HVN3_PHYNI</name>
<protein>
    <submittedName>
        <fullName evidence="2">Uncharacterized protein</fullName>
    </submittedName>
</protein>
<proteinExistence type="predicted"/>
<dbReference type="EMBL" id="KI676556">
    <property type="protein sequence ID" value="ETL25252.1"/>
    <property type="molecule type" value="Genomic_DNA"/>
</dbReference>
<keyword evidence="1" id="KW-0812">Transmembrane</keyword>
<feature type="transmembrane region" description="Helical" evidence="1">
    <location>
        <begin position="16"/>
        <end position="32"/>
    </location>
</feature>
<evidence type="ECO:0000256" key="1">
    <source>
        <dbReference type="SAM" id="Phobius"/>
    </source>
</evidence>
<keyword evidence="1" id="KW-1133">Transmembrane helix</keyword>
<feature type="non-terminal residue" evidence="2">
    <location>
        <position position="1"/>
    </location>
</feature>
<evidence type="ECO:0000313" key="2">
    <source>
        <dbReference type="EMBL" id="ETL25252.1"/>
    </source>
</evidence>
<dbReference type="Proteomes" id="UP000054532">
    <property type="component" value="Unassembled WGS sequence"/>
</dbReference>
<organism evidence="2">
    <name type="scientific">Phytophthora nicotianae</name>
    <name type="common">Potato buckeye rot agent</name>
    <name type="synonym">Phytophthora parasitica</name>
    <dbReference type="NCBI Taxonomy" id="4792"/>
    <lineage>
        <taxon>Eukaryota</taxon>
        <taxon>Sar</taxon>
        <taxon>Stramenopiles</taxon>
        <taxon>Oomycota</taxon>
        <taxon>Peronosporomycetes</taxon>
        <taxon>Peronosporales</taxon>
        <taxon>Peronosporaceae</taxon>
        <taxon>Phytophthora</taxon>
    </lineage>
</organism>
<keyword evidence="1" id="KW-0472">Membrane</keyword>
<gene>
    <name evidence="3" type="ORF">L914_20735</name>
    <name evidence="2" type="ORF">L916_20876</name>
</gene>
<evidence type="ECO:0000313" key="3">
    <source>
        <dbReference type="EMBL" id="ETM31748.1"/>
    </source>
</evidence>
<dbReference type="EMBL" id="KI696495">
    <property type="protein sequence ID" value="ETM31748.1"/>
    <property type="molecule type" value="Genomic_DNA"/>
</dbReference>
<sequence length="101" mass="11943">RTTFALSAHWWSQGNLLFRVLLITTLLCWLFWCRWLGVLGCVDVCIGALALLCDFFHDNDSMFLASVVIIILYYDYLDYSRERPIYPRHRHAFGLTERLHC</sequence>
<feature type="transmembrane region" description="Helical" evidence="1">
    <location>
        <begin position="63"/>
        <end position="80"/>
    </location>
</feature>
<dbReference type="AlphaFoldDB" id="W2HVN3"/>